<name>A0A0A6P2H2_9GAMM</name>
<dbReference type="AlphaFoldDB" id="A0A0A6P2H2"/>
<dbReference type="EMBL" id="LUTY01001955">
    <property type="protein sequence ID" value="OAD20990.1"/>
    <property type="molecule type" value="Genomic_DNA"/>
</dbReference>
<accession>A0A0A6P2H2</accession>
<sequence>MTELSPLELDVAQLIVDVAHLDDIEAKEIEPDTPLFGSGLGLNSFDALEITSAISRKYGFQLRFDEPNSTRVFASLRALSQHIEQNRAL</sequence>
<dbReference type="PROSITE" id="PS50075">
    <property type="entry name" value="CARRIER"/>
    <property type="match status" value="1"/>
</dbReference>
<dbReference type="InterPro" id="IPR036736">
    <property type="entry name" value="ACP-like_sf"/>
</dbReference>
<dbReference type="Proteomes" id="UP000076962">
    <property type="component" value="Unassembled WGS sequence"/>
</dbReference>
<dbReference type="Gene3D" id="1.10.1200.10">
    <property type="entry name" value="ACP-like"/>
    <property type="match status" value="1"/>
</dbReference>
<dbReference type="NCBIfam" id="NF006617">
    <property type="entry name" value="PRK09184.1"/>
    <property type="match status" value="1"/>
</dbReference>
<proteinExistence type="predicted"/>
<reference evidence="2 3" key="1">
    <citation type="submission" date="2016-05" db="EMBL/GenBank/DDBJ databases">
        <title>Single-cell genome of chain-forming Candidatus Thiomargarita nelsonii and comparison to other large sulfur-oxidizing bacteria.</title>
        <authorList>
            <person name="Winkel M."/>
            <person name="Salman V."/>
            <person name="Woyke T."/>
            <person name="Schulz-Vogt H."/>
            <person name="Richter M."/>
            <person name="Flood B."/>
            <person name="Bailey J."/>
            <person name="Amann R."/>
            <person name="Mussmann M."/>
        </authorList>
    </citation>
    <scope>NUCLEOTIDE SEQUENCE [LARGE SCALE GENOMIC DNA]</scope>
    <source>
        <strain evidence="2 3">THI036</strain>
    </source>
</reference>
<protein>
    <submittedName>
        <fullName evidence="2">Acyl carrier protein</fullName>
    </submittedName>
</protein>
<dbReference type="SUPFAM" id="SSF47336">
    <property type="entry name" value="ACP-like"/>
    <property type="match status" value="1"/>
</dbReference>
<keyword evidence="3" id="KW-1185">Reference proteome</keyword>
<evidence type="ECO:0000313" key="3">
    <source>
        <dbReference type="Proteomes" id="UP000076962"/>
    </source>
</evidence>
<evidence type="ECO:0000313" key="2">
    <source>
        <dbReference type="EMBL" id="OAD20990.1"/>
    </source>
</evidence>
<gene>
    <name evidence="2" type="ORF">THIOM_003263</name>
</gene>
<feature type="domain" description="Carrier" evidence="1">
    <location>
        <begin position="5"/>
        <end position="87"/>
    </location>
</feature>
<dbReference type="Pfam" id="PF00550">
    <property type="entry name" value="PP-binding"/>
    <property type="match status" value="1"/>
</dbReference>
<organism evidence="2 3">
    <name type="scientific">Candidatus Thiomargarita nelsonii</name>
    <dbReference type="NCBI Taxonomy" id="1003181"/>
    <lineage>
        <taxon>Bacteria</taxon>
        <taxon>Pseudomonadati</taxon>
        <taxon>Pseudomonadota</taxon>
        <taxon>Gammaproteobacteria</taxon>
        <taxon>Thiotrichales</taxon>
        <taxon>Thiotrichaceae</taxon>
        <taxon>Thiomargarita</taxon>
    </lineage>
</organism>
<evidence type="ECO:0000259" key="1">
    <source>
        <dbReference type="PROSITE" id="PS50075"/>
    </source>
</evidence>
<comment type="caution">
    <text evidence="2">The sequence shown here is derived from an EMBL/GenBank/DDBJ whole genome shotgun (WGS) entry which is preliminary data.</text>
</comment>
<dbReference type="InterPro" id="IPR009081">
    <property type="entry name" value="PP-bd_ACP"/>
</dbReference>